<feature type="domain" description="Methyltransferase FkbM" evidence="1">
    <location>
        <begin position="93"/>
        <end position="223"/>
    </location>
</feature>
<dbReference type="EMBL" id="CP022753">
    <property type="protein sequence ID" value="ASU82533.1"/>
    <property type="molecule type" value="Genomic_DNA"/>
</dbReference>
<dbReference type="OrthoDB" id="4290958at2"/>
<gene>
    <name evidence="2" type="ORF">CDO52_06820</name>
</gene>
<dbReference type="KEGG" id="ngv:CDO52_06820"/>
<proteinExistence type="predicted"/>
<dbReference type="RefSeq" id="WP_094932270.1">
    <property type="nucleotide sequence ID" value="NZ_CP022753.1"/>
</dbReference>
<dbReference type="SUPFAM" id="SSF53335">
    <property type="entry name" value="S-adenosyl-L-methionine-dependent methyltransferases"/>
    <property type="match status" value="1"/>
</dbReference>
<dbReference type="InterPro" id="IPR006342">
    <property type="entry name" value="FkbM_mtfrase"/>
</dbReference>
<dbReference type="Pfam" id="PF05050">
    <property type="entry name" value="Methyltransf_21"/>
    <property type="match status" value="1"/>
</dbReference>
<dbReference type="PANTHER" id="PTHR34203:SF15">
    <property type="entry name" value="SLL1173 PROTEIN"/>
    <property type="match status" value="1"/>
</dbReference>
<dbReference type="NCBIfam" id="TIGR01444">
    <property type="entry name" value="fkbM_fam"/>
    <property type="match status" value="1"/>
</dbReference>
<dbReference type="GO" id="GO:0008168">
    <property type="term" value="F:methyltransferase activity"/>
    <property type="evidence" value="ECO:0007669"/>
    <property type="project" value="UniProtKB-KW"/>
</dbReference>
<dbReference type="AlphaFoldDB" id="A0A223S321"/>
<dbReference type="GO" id="GO:0032259">
    <property type="term" value="P:methylation"/>
    <property type="evidence" value="ECO:0007669"/>
    <property type="project" value="UniProtKB-KW"/>
</dbReference>
<dbReference type="InterPro" id="IPR029063">
    <property type="entry name" value="SAM-dependent_MTases_sf"/>
</dbReference>
<keyword evidence="2" id="KW-0808">Transferase</keyword>
<sequence>MRHATRQIRIHLPQSLGGLDPARLPPKTRTFELQLPRREGGPRIGPETLLIEAPGDSWIPRCLHLSGLAGYEPETLSCYLAVLEHARPGSVLDVGANMGLYASLAAARTRRRVYAFEPTPDTAATARMVAAANGLGVEVVELAASNHSGTGHLHLSMTSDASNSLVPGFRPALGRIEVEVDTLAHWRERAGTAPAVIKIDTEGSEPDVISGGLEILRRFRPFVFCAVLPEQGIWERLMALLEPVDYHWYPLAGGPPHTPRSTIGGVDPEAEQSMWMFAPAPVPDRVWRTAVEWNAAISACR</sequence>
<accession>A0A223S321</accession>
<evidence type="ECO:0000259" key="1">
    <source>
        <dbReference type="Pfam" id="PF05050"/>
    </source>
</evidence>
<dbReference type="InterPro" id="IPR052514">
    <property type="entry name" value="SAM-dependent_MTase"/>
</dbReference>
<name>A0A223S321_9ACTN</name>
<keyword evidence="2" id="KW-0489">Methyltransferase</keyword>
<dbReference type="Gene3D" id="3.40.50.150">
    <property type="entry name" value="Vaccinia Virus protein VP39"/>
    <property type="match status" value="1"/>
</dbReference>
<dbReference type="Proteomes" id="UP000215005">
    <property type="component" value="Chromosome"/>
</dbReference>
<evidence type="ECO:0000313" key="3">
    <source>
        <dbReference type="Proteomes" id="UP000215005"/>
    </source>
</evidence>
<organism evidence="2 3">
    <name type="scientific">Nocardiopsis gilva YIM 90087</name>
    <dbReference type="NCBI Taxonomy" id="1235441"/>
    <lineage>
        <taxon>Bacteria</taxon>
        <taxon>Bacillati</taxon>
        <taxon>Actinomycetota</taxon>
        <taxon>Actinomycetes</taxon>
        <taxon>Streptosporangiales</taxon>
        <taxon>Nocardiopsidaceae</taxon>
        <taxon>Nocardiopsis</taxon>
    </lineage>
</organism>
<keyword evidence="3" id="KW-1185">Reference proteome</keyword>
<evidence type="ECO:0000313" key="2">
    <source>
        <dbReference type="EMBL" id="ASU82533.1"/>
    </source>
</evidence>
<protein>
    <submittedName>
        <fullName evidence="2">FkbM family methyltransferase</fullName>
    </submittedName>
</protein>
<dbReference type="PANTHER" id="PTHR34203">
    <property type="entry name" value="METHYLTRANSFERASE, FKBM FAMILY PROTEIN"/>
    <property type="match status" value="1"/>
</dbReference>
<reference evidence="2 3" key="1">
    <citation type="submission" date="2017-08" db="EMBL/GenBank/DDBJ databases">
        <title>The complete genome sequence of Nocardiopsis gilva YIM 90087.</title>
        <authorList>
            <person name="Yin M."/>
            <person name="Tang S."/>
        </authorList>
    </citation>
    <scope>NUCLEOTIDE SEQUENCE [LARGE SCALE GENOMIC DNA]</scope>
    <source>
        <strain evidence="2 3">YIM 90087</strain>
    </source>
</reference>